<evidence type="ECO:0000313" key="3">
    <source>
        <dbReference type="Proteomes" id="UP001189429"/>
    </source>
</evidence>
<proteinExistence type="predicted"/>
<comment type="caution">
    <text evidence="2">The sequence shown here is derived from an EMBL/GenBank/DDBJ whole genome shotgun (WGS) entry which is preliminary data.</text>
</comment>
<dbReference type="EMBL" id="CAUYUJ010014177">
    <property type="protein sequence ID" value="CAK0837815.1"/>
    <property type="molecule type" value="Genomic_DNA"/>
</dbReference>
<feature type="region of interest" description="Disordered" evidence="1">
    <location>
        <begin position="149"/>
        <end position="173"/>
    </location>
</feature>
<name>A0ABN9SZ04_9DINO</name>
<dbReference type="SUPFAM" id="SSF56436">
    <property type="entry name" value="C-type lectin-like"/>
    <property type="match status" value="1"/>
</dbReference>
<evidence type="ECO:0000256" key="1">
    <source>
        <dbReference type="SAM" id="MobiDB-lite"/>
    </source>
</evidence>
<keyword evidence="3" id="KW-1185">Reference proteome</keyword>
<organism evidence="2 3">
    <name type="scientific">Prorocentrum cordatum</name>
    <dbReference type="NCBI Taxonomy" id="2364126"/>
    <lineage>
        <taxon>Eukaryota</taxon>
        <taxon>Sar</taxon>
        <taxon>Alveolata</taxon>
        <taxon>Dinophyceae</taxon>
        <taxon>Prorocentrales</taxon>
        <taxon>Prorocentraceae</taxon>
        <taxon>Prorocentrum</taxon>
    </lineage>
</organism>
<sequence length="311" mass="33331">MPSRPADLRAVQDAMAAAAGAQRLEPEGRQSAVWLGGQWNSAAERWEREDGSEVAGIDWAEGEPSAAGDQAREPWLRMTPDGKVHDTDPRSLYGTICERGAGGAASWDEVEEAMRPPSTLRQLTSAGALPAGPAALPTAMARRRTARAADMTLEPGARGPLAARGRPRAALQGQRSSRLELNVVLGGFVDRSPSEWFLQQRRAKTERDGCAPPGGSGGGDFEDLGRAREPPLPRLARLRSACRPVFGAGPTIECQRVSILECRRRRCSVQCGDCTFAFLLSSPAALQGPGRGRPPLRFLRASTGRMRASSQ</sequence>
<feature type="region of interest" description="Disordered" evidence="1">
    <location>
        <begin position="203"/>
        <end position="228"/>
    </location>
</feature>
<dbReference type="CDD" id="cd00037">
    <property type="entry name" value="CLECT"/>
    <property type="match status" value="1"/>
</dbReference>
<gene>
    <name evidence="2" type="ORF">PCOR1329_LOCUS33911</name>
</gene>
<evidence type="ECO:0000313" key="2">
    <source>
        <dbReference type="EMBL" id="CAK0837815.1"/>
    </source>
</evidence>
<reference evidence="2" key="1">
    <citation type="submission" date="2023-10" db="EMBL/GenBank/DDBJ databases">
        <authorList>
            <person name="Chen Y."/>
            <person name="Shah S."/>
            <person name="Dougan E. K."/>
            <person name="Thang M."/>
            <person name="Chan C."/>
        </authorList>
    </citation>
    <scope>NUCLEOTIDE SEQUENCE [LARGE SCALE GENOMIC DNA]</scope>
</reference>
<dbReference type="InterPro" id="IPR016186">
    <property type="entry name" value="C-type_lectin-like/link_sf"/>
</dbReference>
<accession>A0ABN9SZ04</accession>
<dbReference type="InterPro" id="IPR016187">
    <property type="entry name" value="CTDL_fold"/>
</dbReference>
<dbReference type="Gene3D" id="3.10.100.10">
    <property type="entry name" value="Mannose-Binding Protein A, subunit A"/>
    <property type="match status" value="1"/>
</dbReference>
<dbReference type="Proteomes" id="UP001189429">
    <property type="component" value="Unassembled WGS sequence"/>
</dbReference>
<protein>
    <submittedName>
        <fullName evidence="2">Uncharacterized protein</fullName>
    </submittedName>
</protein>